<dbReference type="KEGG" id="msw:MSSIT_3340"/>
<keyword evidence="2" id="KW-0378">Hydrolase</keyword>
<proteinExistence type="predicted"/>
<dbReference type="EC" id="3.6.3.-" evidence="2"/>
<dbReference type="HOGENOM" id="CLU_1052165_0_0_2"/>
<dbReference type="InterPro" id="IPR036412">
    <property type="entry name" value="HAD-like_sf"/>
</dbReference>
<protein>
    <submittedName>
        <fullName evidence="2">Soluble P-type ATPase-like phosphatase</fullName>
        <ecNumber evidence="2">3.6.3.-</ecNumber>
    </submittedName>
</protein>
<reference evidence="2 3" key="1">
    <citation type="submission" date="2014-07" db="EMBL/GenBank/DDBJ databases">
        <title>Methanogenic archaea and the global carbon cycle.</title>
        <authorList>
            <person name="Henriksen J.R."/>
            <person name="Luke J."/>
            <person name="Reinhart S."/>
            <person name="Benedict M.N."/>
            <person name="Youngblut N.D."/>
            <person name="Metcalf M.E."/>
            <person name="Whitaker R.J."/>
            <person name="Metcalf W.W."/>
        </authorList>
    </citation>
    <scope>NUCLEOTIDE SEQUENCE [LARGE SCALE GENOMIC DNA]</scope>
    <source>
        <strain evidence="2 3">T4/M</strain>
    </source>
</reference>
<dbReference type="PATRIC" id="fig|1434120.4.peg.4331"/>
<keyword evidence="3" id="KW-1185">Reference proteome</keyword>
<name>A0A0E3PA58_9EURY</name>
<dbReference type="PANTHER" id="PTHR43520:SF8">
    <property type="entry name" value="P-TYPE CU(+) TRANSPORTER"/>
    <property type="match status" value="1"/>
</dbReference>
<evidence type="ECO:0000313" key="3">
    <source>
        <dbReference type="Proteomes" id="UP000033111"/>
    </source>
</evidence>
<gene>
    <name evidence="2" type="ORF">MSSIT_3340</name>
</gene>
<dbReference type="Gene3D" id="3.40.50.1000">
    <property type="entry name" value="HAD superfamily/HAD-like"/>
    <property type="match status" value="1"/>
</dbReference>
<dbReference type="PANTHER" id="PTHR43520">
    <property type="entry name" value="ATP7, ISOFORM B"/>
    <property type="match status" value="1"/>
</dbReference>
<dbReference type="GeneID" id="24862253"/>
<dbReference type="EMBL" id="CP009506">
    <property type="protein sequence ID" value="AKB30059.1"/>
    <property type="molecule type" value="Genomic_DNA"/>
</dbReference>
<accession>A0A0E3PA58</accession>
<dbReference type="GO" id="GO:0016020">
    <property type="term" value="C:membrane"/>
    <property type="evidence" value="ECO:0007669"/>
    <property type="project" value="TreeGrafter"/>
</dbReference>
<dbReference type="GO" id="GO:0005507">
    <property type="term" value="F:copper ion binding"/>
    <property type="evidence" value="ECO:0007669"/>
    <property type="project" value="TreeGrafter"/>
</dbReference>
<dbReference type="GO" id="GO:0043682">
    <property type="term" value="F:P-type divalent copper transporter activity"/>
    <property type="evidence" value="ECO:0007669"/>
    <property type="project" value="TreeGrafter"/>
</dbReference>
<dbReference type="Proteomes" id="UP000033111">
    <property type="component" value="Chromosome"/>
</dbReference>
<keyword evidence="1" id="KW-1278">Translocase</keyword>
<evidence type="ECO:0000313" key="2">
    <source>
        <dbReference type="EMBL" id="AKB30059.1"/>
    </source>
</evidence>
<dbReference type="OrthoDB" id="146001at2157"/>
<dbReference type="SUPFAM" id="SSF56784">
    <property type="entry name" value="HAD-like"/>
    <property type="match status" value="1"/>
</dbReference>
<dbReference type="AlphaFoldDB" id="A0A0E3PA58"/>
<dbReference type="Pfam" id="PF00702">
    <property type="entry name" value="Hydrolase"/>
    <property type="match status" value="1"/>
</dbReference>
<sequence>MAKRIAVVFDSAGTLLHMYRVAKEPSTGDILENIESTAIVARKNGCGLVALNTEKEIILSSRRDMFLFEFIKKHGVSIGISCSKGKFTPEVAFEVIRGSSLLMGDVHDVLEAVTIRCPDSIYFAAGLIVDSKARRIPYVLSTGGQVFSKTSQTIQLLHAMEVDMYIASGDRMSSLEQLAEFINIPPERVFAFADPFMKEKVVFELKSRYEKVVMVGDGINDILALRAADIGIMTVQQGDKRPEELRDAADVVLKDIIKVVDVVKGLQ</sequence>
<dbReference type="GO" id="GO:0055070">
    <property type="term" value="P:copper ion homeostasis"/>
    <property type="evidence" value="ECO:0007669"/>
    <property type="project" value="TreeGrafter"/>
</dbReference>
<dbReference type="GO" id="GO:0016787">
    <property type="term" value="F:hydrolase activity"/>
    <property type="evidence" value="ECO:0007669"/>
    <property type="project" value="UniProtKB-KW"/>
</dbReference>
<dbReference type="RefSeq" id="WP_048173803.1">
    <property type="nucleotide sequence ID" value="NZ_CP009506.1"/>
</dbReference>
<organism evidence="2 3">
    <name type="scientific">Methanosarcina siciliae T4/M</name>
    <dbReference type="NCBI Taxonomy" id="1434120"/>
    <lineage>
        <taxon>Archaea</taxon>
        <taxon>Methanobacteriati</taxon>
        <taxon>Methanobacteriota</taxon>
        <taxon>Stenosarchaea group</taxon>
        <taxon>Methanomicrobia</taxon>
        <taxon>Methanosarcinales</taxon>
        <taxon>Methanosarcinaceae</taxon>
        <taxon>Methanosarcina</taxon>
    </lineage>
</organism>
<dbReference type="InterPro" id="IPR023214">
    <property type="entry name" value="HAD_sf"/>
</dbReference>
<evidence type="ECO:0000256" key="1">
    <source>
        <dbReference type="ARBA" id="ARBA00022967"/>
    </source>
</evidence>